<proteinExistence type="predicted"/>
<dbReference type="Pfam" id="PF10396">
    <property type="entry name" value="TrmE_N"/>
    <property type="match status" value="1"/>
</dbReference>
<keyword evidence="6" id="KW-0460">Magnesium</keyword>
<dbReference type="Gene3D" id="1.20.120.430">
    <property type="entry name" value="tRNA modification GTPase MnmE domain 2"/>
    <property type="match status" value="1"/>
</dbReference>
<dbReference type="Gene3D" id="3.30.1360.120">
    <property type="entry name" value="Probable tRNA modification gtpase trme, domain 1"/>
    <property type="match status" value="1"/>
</dbReference>
<dbReference type="NCBIfam" id="TIGR00231">
    <property type="entry name" value="small_GTP"/>
    <property type="match status" value="1"/>
</dbReference>
<dbReference type="GO" id="GO:0030488">
    <property type="term" value="P:tRNA methylation"/>
    <property type="evidence" value="ECO:0007669"/>
    <property type="project" value="TreeGrafter"/>
</dbReference>
<dbReference type="GO" id="GO:0003924">
    <property type="term" value="F:GTPase activity"/>
    <property type="evidence" value="ECO:0007669"/>
    <property type="project" value="InterPro"/>
</dbReference>
<dbReference type="GO" id="GO:0042802">
    <property type="term" value="F:identical protein binding"/>
    <property type="evidence" value="ECO:0007669"/>
    <property type="project" value="UniProtKB-ARBA"/>
</dbReference>
<evidence type="ECO:0000313" key="11">
    <source>
        <dbReference type="EMBL" id="KAK9867994.1"/>
    </source>
</evidence>
<name>A0AAW1TEN5_9CHLO</name>
<dbReference type="InterPro" id="IPR004520">
    <property type="entry name" value="GTPase_MnmE"/>
</dbReference>
<dbReference type="FunFam" id="3.30.1360.120:FF:000003">
    <property type="entry name" value="tRNA modification GTPase MnmE"/>
    <property type="match status" value="1"/>
</dbReference>
<evidence type="ECO:0000313" key="12">
    <source>
        <dbReference type="Proteomes" id="UP001485043"/>
    </source>
</evidence>
<evidence type="ECO:0000256" key="6">
    <source>
        <dbReference type="ARBA" id="ARBA00022842"/>
    </source>
</evidence>
<keyword evidence="2" id="KW-0819">tRNA processing</keyword>
<dbReference type="SUPFAM" id="SSF103025">
    <property type="entry name" value="Folate-binding domain"/>
    <property type="match status" value="1"/>
</dbReference>
<evidence type="ECO:0000256" key="2">
    <source>
        <dbReference type="ARBA" id="ARBA00022694"/>
    </source>
</evidence>
<accession>A0AAW1TEN5</accession>
<dbReference type="GO" id="GO:0046872">
    <property type="term" value="F:metal ion binding"/>
    <property type="evidence" value="ECO:0007669"/>
    <property type="project" value="UniProtKB-KW"/>
</dbReference>
<dbReference type="InterPro" id="IPR018948">
    <property type="entry name" value="GTP-bd_TrmE_N"/>
</dbReference>
<dbReference type="Pfam" id="PF12631">
    <property type="entry name" value="MnmE_helical"/>
    <property type="match status" value="1"/>
</dbReference>
<evidence type="ECO:0000256" key="7">
    <source>
        <dbReference type="ARBA" id="ARBA00022958"/>
    </source>
</evidence>
<dbReference type="GO" id="GO:0005829">
    <property type="term" value="C:cytosol"/>
    <property type="evidence" value="ECO:0007669"/>
    <property type="project" value="TreeGrafter"/>
</dbReference>
<dbReference type="InterPro" id="IPR027368">
    <property type="entry name" value="MnmE_dom2"/>
</dbReference>
<dbReference type="GO" id="GO:0005525">
    <property type="term" value="F:GTP binding"/>
    <property type="evidence" value="ECO:0007669"/>
    <property type="project" value="UniProtKB-KW"/>
</dbReference>
<evidence type="ECO:0000256" key="3">
    <source>
        <dbReference type="ARBA" id="ARBA00022723"/>
    </source>
</evidence>
<keyword evidence="8" id="KW-0342">GTP-binding</keyword>
<comment type="caution">
    <text evidence="11">The sequence shown here is derived from an EMBL/GenBank/DDBJ whole genome shotgun (WGS) entry which is preliminary data.</text>
</comment>
<dbReference type="EMBL" id="JALJOV010000051">
    <property type="protein sequence ID" value="KAK9867994.1"/>
    <property type="molecule type" value="Genomic_DNA"/>
</dbReference>
<evidence type="ECO:0000259" key="9">
    <source>
        <dbReference type="Pfam" id="PF10396"/>
    </source>
</evidence>
<dbReference type="CDD" id="cd14858">
    <property type="entry name" value="TrmE_N"/>
    <property type="match status" value="1"/>
</dbReference>
<dbReference type="GO" id="GO:0002098">
    <property type="term" value="P:tRNA wobble uridine modification"/>
    <property type="evidence" value="ECO:0007669"/>
    <property type="project" value="TreeGrafter"/>
</dbReference>
<keyword evidence="5" id="KW-0378">Hydrolase</keyword>
<keyword evidence="3" id="KW-0479">Metal-binding</keyword>
<dbReference type="AlphaFoldDB" id="A0AAW1TEN5"/>
<evidence type="ECO:0000256" key="1">
    <source>
        <dbReference type="ARBA" id="ARBA00004229"/>
    </source>
</evidence>
<dbReference type="GO" id="GO:0009507">
    <property type="term" value="C:chloroplast"/>
    <property type="evidence" value="ECO:0007669"/>
    <property type="project" value="UniProtKB-SubCell"/>
</dbReference>
<dbReference type="InterPro" id="IPR027266">
    <property type="entry name" value="TrmE/GcvT-like"/>
</dbReference>
<dbReference type="PANTHER" id="PTHR42714:SF2">
    <property type="entry name" value="TRNA MODIFICATION GTPASE GTPBP3, MITOCHONDRIAL"/>
    <property type="match status" value="1"/>
</dbReference>
<evidence type="ECO:0000256" key="4">
    <source>
        <dbReference type="ARBA" id="ARBA00022741"/>
    </source>
</evidence>
<comment type="subcellular location">
    <subcellularLocation>
        <location evidence="1">Plastid</location>
        <location evidence="1">Chloroplast</location>
    </subcellularLocation>
</comment>
<reference evidence="11 12" key="1">
    <citation type="journal article" date="2024" name="Nat. Commun.">
        <title>Phylogenomics reveals the evolutionary origins of lichenization in chlorophyte algae.</title>
        <authorList>
            <person name="Puginier C."/>
            <person name="Libourel C."/>
            <person name="Otte J."/>
            <person name="Skaloud P."/>
            <person name="Haon M."/>
            <person name="Grisel S."/>
            <person name="Petersen M."/>
            <person name="Berrin J.G."/>
            <person name="Delaux P.M."/>
            <person name="Dal Grande F."/>
            <person name="Keller J."/>
        </authorList>
    </citation>
    <scope>NUCLEOTIDE SEQUENCE [LARGE SCALE GENOMIC DNA]</scope>
    <source>
        <strain evidence="11 12">SAG 2523</strain>
    </source>
</reference>
<dbReference type="InterPro" id="IPR027417">
    <property type="entry name" value="P-loop_NTPase"/>
</dbReference>
<evidence type="ECO:0008006" key="13">
    <source>
        <dbReference type="Google" id="ProtNLM"/>
    </source>
</evidence>
<keyword evidence="4" id="KW-0547">Nucleotide-binding</keyword>
<keyword evidence="7" id="KW-0630">Potassium</keyword>
<evidence type="ECO:0000256" key="8">
    <source>
        <dbReference type="ARBA" id="ARBA00023134"/>
    </source>
</evidence>
<dbReference type="PANTHER" id="PTHR42714">
    <property type="entry name" value="TRNA MODIFICATION GTPASE GTPBP3"/>
    <property type="match status" value="1"/>
</dbReference>
<dbReference type="InterPro" id="IPR025867">
    <property type="entry name" value="MnmE_helical"/>
</dbReference>
<dbReference type="InterPro" id="IPR005225">
    <property type="entry name" value="Small_GTP-bd"/>
</dbReference>
<evidence type="ECO:0000259" key="10">
    <source>
        <dbReference type="Pfam" id="PF12631"/>
    </source>
</evidence>
<organism evidence="11 12">
    <name type="scientific">Apatococcus fuscideae</name>
    <dbReference type="NCBI Taxonomy" id="2026836"/>
    <lineage>
        <taxon>Eukaryota</taxon>
        <taxon>Viridiplantae</taxon>
        <taxon>Chlorophyta</taxon>
        <taxon>core chlorophytes</taxon>
        <taxon>Trebouxiophyceae</taxon>
        <taxon>Chlorellales</taxon>
        <taxon>Chlorellaceae</taxon>
        <taxon>Apatococcus</taxon>
    </lineage>
</organism>
<protein>
    <recommendedName>
        <fullName evidence="13">tRNA modification GTPase</fullName>
    </recommendedName>
</protein>
<feature type="domain" description="MnmE helical" evidence="10">
    <location>
        <begin position="148"/>
        <end position="277"/>
    </location>
</feature>
<dbReference type="Proteomes" id="UP001485043">
    <property type="component" value="Unassembled WGS sequence"/>
</dbReference>
<dbReference type="SUPFAM" id="SSF52540">
    <property type="entry name" value="P-loop containing nucleoside triphosphate hydrolases"/>
    <property type="match status" value="1"/>
</dbReference>
<sequence>MTAVSATEAEEGLQGTQTAGGPTIAAIVTGPAQDGAVAILRLSGQKAVAIATAVFRSGHRKSNLWRPCSHRVYHGHACHADGTVIDEVLMLPMLAPKSYTAEDVVELHTHGGGVCAKAVLHRCIQLGARLAKPGEFTLRAFLNGRMDLSQAESVAQLVSARTPTAAGSALAGLQGGIGAAIGSVRFQAVELLAEFEARLDFDEDMPELSLPAAAEQVAQLRSCVDGALSTARQGQLLRSGLQVAIVGRPNVGKSSILNRWSNSERAIVTEIAGTTRDIVEADAVLGGVPVTLLDTAGVLWKYEPHASMQALRARPGSSPDGGVWAPHRQSKDRRAALKLPLLLPTLSPHWCLGAPQCVHLLGPL</sequence>
<evidence type="ECO:0000256" key="5">
    <source>
        <dbReference type="ARBA" id="ARBA00022801"/>
    </source>
</evidence>
<gene>
    <name evidence="11" type="ORF">WJX84_004642</name>
</gene>
<dbReference type="NCBIfam" id="TIGR00450">
    <property type="entry name" value="mnmE_trmE_thdF"/>
    <property type="match status" value="1"/>
</dbReference>
<feature type="domain" description="GTP-binding protein TrmE N-terminal" evidence="9">
    <location>
        <begin position="23"/>
        <end position="145"/>
    </location>
</feature>
<keyword evidence="12" id="KW-1185">Reference proteome</keyword>